<keyword evidence="2" id="KW-1185">Reference proteome</keyword>
<dbReference type="Proteomes" id="UP001358586">
    <property type="component" value="Chromosome 6"/>
</dbReference>
<comment type="caution">
    <text evidence="1">The sequence shown here is derived from an EMBL/GenBank/DDBJ whole genome shotgun (WGS) entry which is preliminary data.</text>
</comment>
<reference evidence="1 2" key="1">
    <citation type="submission" date="2023-03" db="EMBL/GenBank/DDBJ databases">
        <title>WGS of Gossypium arboreum.</title>
        <authorList>
            <person name="Yu D."/>
        </authorList>
    </citation>
    <scope>NUCLEOTIDE SEQUENCE [LARGE SCALE GENOMIC DNA]</scope>
    <source>
        <tissue evidence="1">Leaf</tissue>
    </source>
</reference>
<protein>
    <submittedName>
        <fullName evidence="1">Uncharacterized protein</fullName>
    </submittedName>
</protein>
<accession>A0ABR0PMX7</accession>
<gene>
    <name evidence="1" type="ORF">PVK06_020654</name>
</gene>
<organism evidence="1 2">
    <name type="scientific">Gossypium arboreum</name>
    <name type="common">Tree cotton</name>
    <name type="synonym">Gossypium nanking</name>
    <dbReference type="NCBI Taxonomy" id="29729"/>
    <lineage>
        <taxon>Eukaryota</taxon>
        <taxon>Viridiplantae</taxon>
        <taxon>Streptophyta</taxon>
        <taxon>Embryophyta</taxon>
        <taxon>Tracheophyta</taxon>
        <taxon>Spermatophyta</taxon>
        <taxon>Magnoliopsida</taxon>
        <taxon>eudicotyledons</taxon>
        <taxon>Gunneridae</taxon>
        <taxon>Pentapetalae</taxon>
        <taxon>rosids</taxon>
        <taxon>malvids</taxon>
        <taxon>Malvales</taxon>
        <taxon>Malvaceae</taxon>
        <taxon>Malvoideae</taxon>
        <taxon>Gossypium</taxon>
    </lineage>
</organism>
<proteinExistence type="predicted"/>
<name>A0ABR0PMX7_GOSAR</name>
<sequence>MLLIFVFQVSGCLIRPETCHHLPQEASRSSLLFGQESSPFRSSTGLKWWILRRRFRAFQGYHGSIQLLILVLRPRLYHYRSYDIRKGFIASRVLPMVNSTDSLVDFNNPLYLHPSDTLGALLVSHHFYGIKNYSVWRRSVWITLFAKN</sequence>
<dbReference type="EMBL" id="JARKNE010000006">
    <property type="protein sequence ID" value="KAK5825788.1"/>
    <property type="molecule type" value="Genomic_DNA"/>
</dbReference>
<evidence type="ECO:0000313" key="1">
    <source>
        <dbReference type="EMBL" id="KAK5825788.1"/>
    </source>
</evidence>
<evidence type="ECO:0000313" key="2">
    <source>
        <dbReference type="Proteomes" id="UP001358586"/>
    </source>
</evidence>